<feature type="transmembrane region" description="Helical" evidence="8">
    <location>
        <begin position="292"/>
        <end position="309"/>
    </location>
</feature>
<dbReference type="SUPFAM" id="SSF48403">
    <property type="entry name" value="Ankyrin repeat"/>
    <property type="match status" value="1"/>
</dbReference>
<dbReference type="PROSITE" id="PS50088">
    <property type="entry name" value="ANK_REPEAT"/>
    <property type="match status" value="2"/>
</dbReference>
<evidence type="ECO:0000256" key="1">
    <source>
        <dbReference type="ARBA" id="ARBA00004141"/>
    </source>
</evidence>
<dbReference type="Pfam" id="PF13962">
    <property type="entry name" value="PGG"/>
    <property type="match status" value="1"/>
</dbReference>
<dbReference type="InterPro" id="IPR036770">
    <property type="entry name" value="Ankyrin_rpt-contain_sf"/>
</dbReference>
<dbReference type="Pfam" id="PF12796">
    <property type="entry name" value="Ank_2"/>
    <property type="match status" value="1"/>
</dbReference>
<evidence type="ECO:0000256" key="7">
    <source>
        <dbReference type="PROSITE-ProRule" id="PRU00023"/>
    </source>
</evidence>
<feature type="repeat" description="ANK" evidence="7">
    <location>
        <begin position="102"/>
        <end position="125"/>
    </location>
</feature>
<evidence type="ECO:0000256" key="8">
    <source>
        <dbReference type="SAM" id="Phobius"/>
    </source>
</evidence>
<keyword evidence="3" id="KW-0677">Repeat</keyword>
<keyword evidence="2 8" id="KW-0812">Transmembrane</keyword>
<protein>
    <recommendedName>
        <fullName evidence="9">PGG domain-containing protein</fullName>
    </recommendedName>
</protein>
<evidence type="ECO:0000259" key="9">
    <source>
        <dbReference type="Pfam" id="PF13962"/>
    </source>
</evidence>
<feature type="domain" description="PGG" evidence="9">
    <location>
        <begin position="288"/>
        <end position="365"/>
    </location>
</feature>
<evidence type="ECO:0000256" key="4">
    <source>
        <dbReference type="ARBA" id="ARBA00022989"/>
    </source>
</evidence>
<evidence type="ECO:0000256" key="3">
    <source>
        <dbReference type="ARBA" id="ARBA00022737"/>
    </source>
</evidence>
<keyword evidence="6 8" id="KW-0472">Membrane</keyword>
<dbReference type="Proteomes" id="UP001443914">
    <property type="component" value="Unassembled WGS sequence"/>
</dbReference>
<dbReference type="EMBL" id="JBDFQZ010000013">
    <property type="protein sequence ID" value="KAK9670194.1"/>
    <property type="molecule type" value="Genomic_DNA"/>
</dbReference>
<dbReference type="InterPro" id="IPR026961">
    <property type="entry name" value="PGG_dom"/>
</dbReference>
<evidence type="ECO:0000313" key="11">
    <source>
        <dbReference type="Proteomes" id="UP001443914"/>
    </source>
</evidence>
<name>A0AAW1H4K4_SAPOF</name>
<gene>
    <name evidence="10" type="ORF">RND81_13G184800</name>
</gene>
<dbReference type="GO" id="GO:0005886">
    <property type="term" value="C:plasma membrane"/>
    <property type="evidence" value="ECO:0007669"/>
    <property type="project" value="TreeGrafter"/>
</dbReference>
<organism evidence="10 11">
    <name type="scientific">Saponaria officinalis</name>
    <name type="common">Common soapwort</name>
    <name type="synonym">Lychnis saponaria</name>
    <dbReference type="NCBI Taxonomy" id="3572"/>
    <lineage>
        <taxon>Eukaryota</taxon>
        <taxon>Viridiplantae</taxon>
        <taxon>Streptophyta</taxon>
        <taxon>Embryophyta</taxon>
        <taxon>Tracheophyta</taxon>
        <taxon>Spermatophyta</taxon>
        <taxon>Magnoliopsida</taxon>
        <taxon>eudicotyledons</taxon>
        <taxon>Gunneridae</taxon>
        <taxon>Pentapetalae</taxon>
        <taxon>Caryophyllales</taxon>
        <taxon>Caryophyllaceae</taxon>
        <taxon>Caryophylleae</taxon>
        <taxon>Saponaria</taxon>
    </lineage>
</organism>
<sequence length="431" mass="47655">MDRLFHSAQKGDVEELQKLLKEQPLILHHMPFTCTENPLHYSCAAGHLDFTKAILELKPDLAGDLNAHGYSPLHLASANGHIAIVKEIVRVDPSICHLPGREGNTPLHAAVLRGKVDVIYEMIEKCEGCLEDVTFQKETALHLAIKNIQFGSFKIMLDWIRRKNLGEILNMKDEHGNMILHLAVWKKQRQVLDLLVENVPGLLEVNAINNSGLTALDLLLIFPSEAGDRELQEVLQRAGALKAQDLALHITTHSCSTRNTPANSTTSTSRSNLIQFFKFHAGRDSPSDVRSTLLVIAILVATATYQVGISPPGGTWQDDDRGHVAGTSIMGSHDLGSYVLLVGFNSLGFNVSLYMIAILTSKFPLTIDLQVLLFSLYFTFNLTTIATSPGRSKVFAIVITSVLPTVVPLTGNLLRKYEVLKCLLRMFRRGR</sequence>
<dbReference type="PANTHER" id="PTHR24186">
    <property type="entry name" value="PROTEIN PHOSPHATASE 1 REGULATORY SUBUNIT"/>
    <property type="match status" value="1"/>
</dbReference>
<evidence type="ECO:0000256" key="2">
    <source>
        <dbReference type="ARBA" id="ARBA00022692"/>
    </source>
</evidence>
<dbReference type="PROSITE" id="PS50297">
    <property type="entry name" value="ANK_REP_REGION"/>
    <property type="match status" value="2"/>
</dbReference>
<feature type="repeat" description="ANK" evidence="7">
    <location>
        <begin position="68"/>
        <end position="90"/>
    </location>
</feature>
<feature type="transmembrane region" description="Helical" evidence="8">
    <location>
        <begin position="371"/>
        <end position="388"/>
    </location>
</feature>
<dbReference type="Pfam" id="PF00023">
    <property type="entry name" value="Ank"/>
    <property type="match status" value="1"/>
</dbReference>
<comment type="subcellular location">
    <subcellularLocation>
        <location evidence="1">Membrane</location>
        <topology evidence="1">Multi-pass membrane protein</topology>
    </subcellularLocation>
</comment>
<dbReference type="InterPro" id="IPR002110">
    <property type="entry name" value="Ankyrin_rpt"/>
</dbReference>
<accession>A0AAW1H4K4</accession>
<dbReference type="SMART" id="SM00248">
    <property type="entry name" value="ANK"/>
    <property type="match status" value="5"/>
</dbReference>
<feature type="transmembrane region" description="Helical" evidence="8">
    <location>
        <begin position="338"/>
        <end position="359"/>
    </location>
</feature>
<keyword evidence="11" id="KW-1185">Reference proteome</keyword>
<keyword evidence="4 8" id="KW-1133">Transmembrane helix</keyword>
<reference evidence="10" key="1">
    <citation type="submission" date="2024-03" db="EMBL/GenBank/DDBJ databases">
        <title>WGS assembly of Saponaria officinalis var. Norfolk2.</title>
        <authorList>
            <person name="Jenkins J."/>
            <person name="Shu S."/>
            <person name="Grimwood J."/>
            <person name="Barry K."/>
            <person name="Goodstein D."/>
            <person name="Schmutz J."/>
            <person name="Leebens-Mack J."/>
            <person name="Osbourn A."/>
        </authorList>
    </citation>
    <scope>NUCLEOTIDE SEQUENCE [LARGE SCALE GENOMIC DNA]</scope>
    <source>
        <strain evidence="10">JIC</strain>
    </source>
</reference>
<dbReference type="AlphaFoldDB" id="A0AAW1H4K4"/>
<keyword evidence="5 7" id="KW-0040">ANK repeat</keyword>
<feature type="transmembrane region" description="Helical" evidence="8">
    <location>
        <begin position="394"/>
        <end position="414"/>
    </location>
</feature>
<evidence type="ECO:0000256" key="6">
    <source>
        <dbReference type="ARBA" id="ARBA00023136"/>
    </source>
</evidence>
<dbReference type="Gene3D" id="1.25.40.20">
    <property type="entry name" value="Ankyrin repeat-containing domain"/>
    <property type="match status" value="2"/>
</dbReference>
<evidence type="ECO:0000313" key="10">
    <source>
        <dbReference type="EMBL" id="KAK9670194.1"/>
    </source>
</evidence>
<proteinExistence type="predicted"/>
<comment type="caution">
    <text evidence="10">The sequence shown here is derived from an EMBL/GenBank/DDBJ whole genome shotgun (WGS) entry which is preliminary data.</text>
</comment>
<dbReference type="PANTHER" id="PTHR24186:SF56">
    <property type="entry name" value="PGG DOMAIN-CONTAINING PROTEIN"/>
    <property type="match status" value="1"/>
</dbReference>
<evidence type="ECO:0000256" key="5">
    <source>
        <dbReference type="ARBA" id="ARBA00023043"/>
    </source>
</evidence>